<dbReference type="SUPFAM" id="SSF53448">
    <property type="entry name" value="Nucleotide-diphospho-sugar transferases"/>
    <property type="match status" value="1"/>
</dbReference>
<dbReference type="Gene3D" id="3.90.550.10">
    <property type="entry name" value="Spore Coat Polysaccharide Biosynthesis Protein SpsA, Chain A"/>
    <property type="match status" value="1"/>
</dbReference>
<dbReference type="Proteomes" id="UP000198238">
    <property type="component" value="Chromosome"/>
</dbReference>
<gene>
    <name evidence="2" type="ORF">BG910_07095</name>
</gene>
<dbReference type="InterPro" id="IPR029044">
    <property type="entry name" value="Nucleotide-diphossugar_trans"/>
</dbReference>
<dbReference type="GO" id="GO:0047355">
    <property type="term" value="F:CDP-glycerol glycerophosphotransferase activity"/>
    <property type="evidence" value="ECO:0007669"/>
    <property type="project" value="InterPro"/>
</dbReference>
<organism evidence="2 3">
    <name type="scientific">Neisseria chenwenguii</name>
    <dbReference type="NCBI Taxonomy" id="1853278"/>
    <lineage>
        <taxon>Bacteria</taxon>
        <taxon>Pseudomonadati</taxon>
        <taxon>Pseudomonadota</taxon>
        <taxon>Betaproteobacteria</taxon>
        <taxon>Neisseriales</taxon>
        <taxon>Neisseriaceae</taxon>
        <taxon>Neisseria</taxon>
    </lineage>
</organism>
<dbReference type="KEGG" id="nei:BG910_07095"/>
<accession>A0A220S214</accession>
<proteinExistence type="predicted"/>
<name>A0A220S214_9NEIS</name>
<feature type="domain" description="Glycosyltransferase 2-like" evidence="1">
    <location>
        <begin position="42"/>
        <end position="175"/>
    </location>
</feature>
<dbReference type="InterPro" id="IPR001173">
    <property type="entry name" value="Glyco_trans_2-like"/>
</dbReference>
<protein>
    <submittedName>
        <fullName evidence="2">Glycosyl transferase</fullName>
    </submittedName>
</protein>
<dbReference type="Gene3D" id="1.25.40.10">
    <property type="entry name" value="Tetratricopeptide repeat domain"/>
    <property type="match status" value="1"/>
</dbReference>
<dbReference type="InterPro" id="IPR007554">
    <property type="entry name" value="Glycerophosphate_synth"/>
</dbReference>
<sequence>MNRKLRKLKRDPKLFFKDMYDKYALKMKKHIPVKYTGSHHFTVVTAVYNVEKYLDEFFDSLVKQTLSFKKHIQIICVDDGSKDHSAEIIKKWQKKYPNNIRYIYKENGGQASARNLGLKSVETEWVTFIDPDDFLSPNYFQETDKNLSVHANTSMVVCNLKMFMENKKIVQDTHPLKYRFPKAVNAVAVKDLNNHLNLSAASSFFKTQIIKTNKLTFNHHIKPNFEDGKFIADYLLAAEHTQALFLKEAVYFYRKREDGTSTLDGSWQKPEKFKDVFIHGFLPMLEKYQPELGYIPNNIQKTALYDMYWYLSYLINRPEKIGFLSETQKVEFYQCYEKVFQYIDEKNIMEFNIAGAWFFHKVGMLGAFKQQRPPFQIAYIENIDRENKQVLISYFSYFDDNCSFEVNGKDTIPAYQKTVTNEFNGKLFAYEKRSWLPFFEGKDLLTIKLNGTPMRISVKGKTFTKGISFKELLDLFRPSEKYLSDGSWLLMDRETKADDNAEHFYRYMMRNHPEQACCFVLNKDSIDWPRLEKEGFNLVEFGSTDYEKHLRKANKIISSHLEKHINNYFGDNYEFSKKFIFLQHGITKDDLSQWFNTKKNFHGLVTVTIPEYHSVIEEGNKYKLGKKETFLTGFPRHDSLLSGNVENAKKILIVPTWRSYIMGAHIGNGANTRELNSRFLETDYAQHWYALLHSNKLEALAKQYGYEITFAPHPNIEPYLALFDVPPYIKIWGAATSNNSMQNLFQQSSMLITDYSSIAFEMAFLGKQTLYYQFDKEAFRSGIHTYQQGYFEYETDGFGPVVETLDELTDKLESILKNGGKIESDYAVRIKQTFKYRDTDNCKRVYEAIIRMDKLPTETDFSIVKTMLESALAAQDWKNATSRAQLLLSSKDAENKALAITALCTAALETSDIQAASDLLEQDGLSQTQRALLNSCLNYRNLQWQGVIDALQPLLSLNETHQVWLLQAYAKLGQTDKARQCADILLPTIDGNKAALAQAWVNAAAEDWYGVIRLLSKAVCKDKKDLQLYQPELLLSRAYRNTGNYEQAHQCLVNFEKHTRGFVPARIEIAHLAYTKQNYKKCIDQIDKCFDKDLSRFSTEILLEYAVSLAKTGQFEVLKQLMESTAGAEIFKFPELVSAYTEILAKNKNWYGILDYAQNLPESLLNAAMYPLMLAHYRLGNTEYVYKHHRMPTAKDAYEYWEIVAETALFEGDVKLAVHCYKQMIAIYPEYSKQANLIKLLDLIQNKVH</sequence>
<dbReference type="PANTHER" id="PTHR22916">
    <property type="entry name" value="GLYCOSYLTRANSFERASE"/>
    <property type="match status" value="1"/>
</dbReference>
<keyword evidence="2" id="KW-0808">Transferase</keyword>
<dbReference type="Gene3D" id="3.40.50.12580">
    <property type="match status" value="1"/>
</dbReference>
<keyword evidence="3" id="KW-1185">Reference proteome</keyword>
<evidence type="ECO:0000313" key="3">
    <source>
        <dbReference type="Proteomes" id="UP000198238"/>
    </source>
</evidence>
<dbReference type="Pfam" id="PF04464">
    <property type="entry name" value="Glyphos_transf"/>
    <property type="match status" value="1"/>
</dbReference>
<dbReference type="RefSeq" id="WP_089036241.1">
    <property type="nucleotide sequence ID" value="NZ_CP022278.1"/>
</dbReference>
<dbReference type="InterPro" id="IPR043148">
    <property type="entry name" value="TagF_C"/>
</dbReference>
<dbReference type="OrthoDB" id="8564828at2"/>
<dbReference type="AlphaFoldDB" id="A0A220S214"/>
<evidence type="ECO:0000313" key="2">
    <source>
        <dbReference type="EMBL" id="ASK27540.1"/>
    </source>
</evidence>
<dbReference type="Pfam" id="PF00535">
    <property type="entry name" value="Glycos_transf_2"/>
    <property type="match status" value="1"/>
</dbReference>
<dbReference type="InterPro" id="IPR011990">
    <property type="entry name" value="TPR-like_helical_dom_sf"/>
</dbReference>
<dbReference type="SUPFAM" id="SSF48452">
    <property type="entry name" value="TPR-like"/>
    <property type="match status" value="1"/>
</dbReference>
<dbReference type="GO" id="GO:0016020">
    <property type="term" value="C:membrane"/>
    <property type="evidence" value="ECO:0007669"/>
    <property type="project" value="InterPro"/>
</dbReference>
<reference evidence="2 3" key="1">
    <citation type="submission" date="2017-06" db="EMBL/GenBank/DDBJ databases">
        <title>Neisseria chenwenguii sp. nov., isolated from the intestinal contents of Tibetan Plateau Pika in Yushu, Qinghai Province, China.</title>
        <authorList>
            <person name="Zhang G."/>
        </authorList>
    </citation>
    <scope>NUCLEOTIDE SEQUENCE [LARGE SCALE GENOMIC DNA]</scope>
    <source>
        <strain evidence="2 3">10023</strain>
    </source>
</reference>
<dbReference type="SUPFAM" id="SSF53756">
    <property type="entry name" value="UDP-Glycosyltransferase/glycogen phosphorylase"/>
    <property type="match status" value="1"/>
</dbReference>
<dbReference type="PANTHER" id="PTHR22916:SF3">
    <property type="entry name" value="UDP-GLCNAC:BETAGAL BETA-1,3-N-ACETYLGLUCOSAMINYLTRANSFERASE-LIKE PROTEIN 1"/>
    <property type="match status" value="1"/>
</dbReference>
<dbReference type="GO" id="GO:0016758">
    <property type="term" value="F:hexosyltransferase activity"/>
    <property type="evidence" value="ECO:0007669"/>
    <property type="project" value="UniProtKB-ARBA"/>
</dbReference>
<dbReference type="CDD" id="cd00761">
    <property type="entry name" value="Glyco_tranf_GTA_type"/>
    <property type="match status" value="1"/>
</dbReference>
<evidence type="ECO:0000259" key="1">
    <source>
        <dbReference type="Pfam" id="PF00535"/>
    </source>
</evidence>
<dbReference type="EMBL" id="CP022278">
    <property type="protein sequence ID" value="ASK27540.1"/>
    <property type="molecule type" value="Genomic_DNA"/>
</dbReference>